<sequence>MRKYRNFSLSGLSLSIGLSLASLSGAGVAADAAVSPEQWLLEQIRVGEASHRDDLVTQSLYRLELMDPNNPDVMAARMRLALRQGDQQVAQQQLDKLKAQAPNSEAYKQAKLNMALTTPEGRQQLQQARLLATAGHVPEAVAAYDKLFEGTPPTIDLAVEYLRVVARQPGQENNVIAKLEALSQTNPGNGELRRALAGMLLDTNQTQKAYTVLEKMAADSNTRGDAADLWMAEINRIPVGEQSVAALQRYLVIFAQDPSTVEARKKLDDQQKLLSDPAFIARSRGLAMVDSGKGGVAIPELQKALASNPNDSDVLGALGQAYARQDNREKALEYFQRALKADPTGYDRDKWVSLIKTNQYWLAIQSGDKALKANQLDVAQQKYQQARGIDNTDSYAVLGLADVAVARKDDAGAERLYQQALRLDSTNSSAVRGLVNIYQRQSPEKAMAYLDQLPRSQRKTMQSAINSIQSDVLQQQAQALEQQQQWAGAAAKLQQALTLSPNDVWLTYRLAKDLHAAGRTDEADRAFNALAQQLPGDPQQVYAHALYLSGTDRDRAALAQVDGLPQAKWDANIRELSDRLHFSETLKKAQDLRDAGHEDEAIAYLRQQPANTRVDLTLADWALEREDYDAALAGYRDVLKREPDNDSAHLGEIEAFVAQGELEQARTQLQALQQVNPTEAPSMNTERRVAGAWASVGDMAKAQAIFDRITPQAAKEPGQDGALVMRDAARFEQKQGNPDKALDYYRDAMVSSGITPTKPQDNDTFTRLTRNDEKDDWLKRGVRSDAADLYRQQDVNVTLDHDYASSSGTGGYSDLTANTTMLQMDAPLYDGRMFLRTDVVNMQEGSFKGGAYKEKFGTCYVNGCKPGNSQNSTGASLSAGWKNDHWEGDFGTTPMGFDVVDWVGGLSYSNDWNHIGWTVNAHRRPISSSLLAFGGQKDDQTGITWGGVRRTGLGISGSYDRGEAHGVWADLSADQLTGKNVADNSSVRWMAGYYYKLINENNRRVTVGLSNMIWHYDKDLSGYTLGQGGYYSPQEYVSFGVPVNYRQRTENWSWELGGSVSWSHSKTDTVDRYPIKSLIPTPDKANNKYTDKYDTDSGSSSSGVGYTLRAIVERRVTSNWFIGAGVDIQEAKDYTPSHGLIYVRYSAAGWQGDMDLPPQPLTPYADFK</sequence>
<reference evidence="10 11" key="1">
    <citation type="journal article" date="2014" name="Gut Pathog.">
        <title>Gene clusters of Hafnia alvei strain FB1 important in survival and pathogenesis: a draft genome perspective.</title>
        <authorList>
            <person name="Tan J.Y."/>
            <person name="Yin W.F."/>
            <person name="Chan K.G."/>
        </authorList>
    </citation>
    <scope>NUCLEOTIDE SEQUENCE [LARGE SCALE GENOMIC DNA]</scope>
    <source>
        <strain evidence="10 11">FB1</strain>
    </source>
</reference>
<keyword evidence="4" id="KW-0677">Repeat</keyword>
<feature type="domain" description="Cellulose synthase operon C C-terminal" evidence="9">
    <location>
        <begin position="813"/>
        <end position="1146"/>
    </location>
</feature>
<dbReference type="PATRIC" id="fig|1453496.5.peg.4358"/>
<dbReference type="EMBL" id="CP009706">
    <property type="protein sequence ID" value="AIU74672.1"/>
    <property type="molecule type" value="Genomic_DNA"/>
</dbReference>
<dbReference type="InterPro" id="IPR011990">
    <property type="entry name" value="TPR-like_helical_dom_sf"/>
</dbReference>
<evidence type="ECO:0000313" key="11">
    <source>
        <dbReference type="Proteomes" id="UP000029986"/>
    </source>
</evidence>
<name>A0A097R7G3_HAFAL</name>
<dbReference type="PROSITE" id="PS50293">
    <property type="entry name" value="TPR_REGION"/>
    <property type="match status" value="1"/>
</dbReference>
<dbReference type="NCBIfam" id="NF008520">
    <property type="entry name" value="PRK11447.1"/>
    <property type="match status" value="1"/>
</dbReference>
<dbReference type="Pfam" id="PF14559">
    <property type="entry name" value="TPR_19"/>
    <property type="match status" value="2"/>
</dbReference>
<evidence type="ECO:0000256" key="6">
    <source>
        <dbReference type="ARBA" id="ARBA00022916"/>
    </source>
</evidence>
<dbReference type="Gene3D" id="1.25.40.10">
    <property type="entry name" value="Tetratricopeptide repeat domain"/>
    <property type="match status" value="5"/>
</dbReference>
<evidence type="ECO:0000256" key="4">
    <source>
        <dbReference type="ARBA" id="ARBA00022737"/>
    </source>
</evidence>
<dbReference type="PROSITE" id="PS50005">
    <property type="entry name" value="TPR"/>
    <property type="match status" value="2"/>
</dbReference>
<evidence type="ECO:0000256" key="1">
    <source>
        <dbReference type="ARBA" id="ARBA00003476"/>
    </source>
</evidence>
<dbReference type="PANTHER" id="PTHR12558">
    <property type="entry name" value="CELL DIVISION CYCLE 16,23,27"/>
    <property type="match status" value="1"/>
</dbReference>
<dbReference type="GO" id="GO:0019867">
    <property type="term" value="C:outer membrane"/>
    <property type="evidence" value="ECO:0007669"/>
    <property type="project" value="InterPro"/>
</dbReference>
<dbReference type="OrthoDB" id="174989at2"/>
<proteinExistence type="predicted"/>
<comment type="function">
    <text evidence="1">Required for maximal bacterial cellulose synthesis.</text>
</comment>
<feature type="chain" id="PRO_5001932284" evidence="8">
    <location>
        <begin position="30"/>
        <end position="1168"/>
    </location>
</feature>
<keyword evidence="5 7" id="KW-0802">TPR repeat</keyword>
<dbReference type="eggNOG" id="COG0457">
    <property type="taxonomic scope" value="Bacteria"/>
</dbReference>
<dbReference type="RefSeq" id="WP_038502541.1">
    <property type="nucleotide sequence ID" value="NZ_CP009706.1"/>
</dbReference>
<keyword evidence="6" id="KW-0135">Cellulose biosynthesis</keyword>
<accession>A0A097R7G3</accession>
<evidence type="ECO:0000256" key="7">
    <source>
        <dbReference type="PROSITE-ProRule" id="PRU00339"/>
    </source>
</evidence>
<keyword evidence="11" id="KW-1185">Reference proteome</keyword>
<dbReference type="SMART" id="SM00028">
    <property type="entry name" value="TPR"/>
    <property type="match status" value="7"/>
</dbReference>
<feature type="signal peptide" evidence="8">
    <location>
        <begin position="1"/>
        <end position="29"/>
    </location>
</feature>
<comment type="pathway">
    <text evidence="2">Glycan metabolism; bacterial cellulose biosynthesis.</text>
</comment>
<evidence type="ECO:0000259" key="9">
    <source>
        <dbReference type="Pfam" id="PF05420"/>
    </source>
</evidence>
<evidence type="ECO:0000256" key="8">
    <source>
        <dbReference type="SAM" id="SignalP"/>
    </source>
</evidence>
<dbReference type="SUPFAM" id="SSF48452">
    <property type="entry name" value="TPR-like"/>
    <property type="match status" value="3"/>
</dbReference>
<dbReference type="AlphaFoldDB" id="A0A097R7G3"/>
<evidence type="ECO:0000256" key="3">
    <source>
        <dbReference type="ARBA" id="ARBA00022729"/>
    </source>
</evidence>
<evidence type="ECO:0000256" key="2">
    <source>
        <dbReference type="ARBA" id="ARBA00005186"/>
    </source>
</evidence>
<dbReference type="eggNOG" id="COG3118">
    <property type="taxonomic scope" value="Bacteria"/>
</dbReference>
<dbReference type="Pfam" id="PF05420">
    <property type="entry name" value="BCSC_C"/>
    <property type="match status" value="1"/>
</dbReference>
<dbReference type="Proteomes" id="UP000029986">
    <property type="component" value="Chromosome"/>
</dbReference>
<feature type="repeat" description="TPR" evidence="7">
    <location>
        <begin position="312"/>
        <end position="345"/>
    </location>
</feature>
<gene>
    <name evidence="10" type="ORF">AT03_21185</name>
</gene>
<protein>
    <submittedName>
        <fullName evidence="10">Cellulose synthase</fullName>
    </submittedName>
</protein>
<organism evidence="10 11">
    <name type="scientific">Hafnia alvei FB1</name>
    <dbReference type="NCBI Taxonomy" id="1453496"/>
    <lineage>
        <taxon>Bacteria</taxon>
        <taxon>Pseudomonadati</taxon>
        <taxon>Pseudomonadota</taxon>
        <taxon>Gammaproteobacteria</taxon>
        <taxon>Enterobacterales</taxon>
        <taxon>Hafniaceae</taxon>
        <taxon>Hafnia</taxon>
    </lineage>
</organism>
<dbReference type="GO" id="GO:0030244">
    <property type="term" value="P:cellulose biosynthetic process"/>
    <property type="evidence" value="ECO:0007669"/>
    <property type="project" value="UniProtKB-KW"/>
</dbReference>
<dbReference type="InterPro" id="IPR008410">
    <property type="entry name" value="BCSC_C"/>
</dbReference>
<evidence type="ECO:0000313" key="10">
    <source>
        <dbReference type="EMBL" id="AIU74672.1"/>
    </source>
</evidence>
<dbReference type="HOGENOM" id="CLU_001631_2_0_6"/>
<evidence type="ECO:0000256" key="5">
    <source>
        <dbReference type="ARBA" id="ARBA00022803"/>
    </source>
</evidence>
<keyword evidence="3 8" id="KW-0732">Signal</keyword>
<dbReference type="InterPro" id="IPR019734">
    <property type="entry name" value="TPR_rpt"/>
</dbReference>
<feature type="repeat" description="TPR" evidence="7">
    <location>
        <begin position="612"/>
        <end position="645"/>
    </location>
</feature>
<dbReference type="PANTHER" id="PTHR12558:SF13">
    <property type="entry name" value="CELL DIVISION CYCLE PROTEIN 27 HOMOLOG"/>
    <property type="match status" value="1"/>
</dbReference>
<dbReference type="KEGG" id="hav:AT03_21185"/>
<dbReference type="Pfam" id="PF13432">
    <property type="entry name" value="TPR_16"/>
    <property type="match status" value="2"/>
</dbReference>
<dbReference type="UniPathway" id="UPA00694"/>